<evidence type="ECO:0000256" key="2">
    <source>
        <dbReference type="ARBA" id="ARBA00022553"/>
    </source>
</evidence>
<accession>A0AB33KAF0</accession>
<dbReference type="Gene3D" id="3.40.50.12780">
    <property type="entry name" value="N-terminal domain of ligase-like"/>
    <property type="match status" value="1"/>
</dbReference>
<dbReference type="InterPro" id="IPR009081">
    <property type="entry name" value="PP-bd_ACP"/>
</dbReference>
<evidence type="ECO:0000313" key="4">
    <source>
        <dbReference type="EMBL" id="BFP48370.1"/>
    </source>
</evidence>
<dbReference type="Pfam" id="PF00501">
    <property type="entry name" value="AMP-binding"/>
    <property type="match status" value="1"/>
</dbReference>
<name>A0AB33KAF0_9ACTN</name>
<proteinExistence type="predicted"/>
<feature type="domain" description="Carrier" evidence="3">
    <location>
        <begin position="499"/>
        <end position="573"/>
    </location>
</feature>
<protein>
    <recommendedName>
        <fullName evidence="3">Carrier domain-containing protein</fullName>
    </recommendedName>
</protein>
<dbReference type="Pfam" id="PF00550">
    <property type="entry name" value="PP-binding"/>
    <property type="match status" value="1"/>
</dbReference>
<dbReference type="SMART" id="SM00823">
    <property type="entry name" value="PKS_PP"/>
    <property type="match status" value="1"/>
</dbReference>
<dbReference type="SUPFAM" id="SSF56801">
    <property type="entry name" value="Acetyl-CoA synthetase-like"/>
    <property type="match status" value="1"/>
</dbReference>
<dbReference type="InterPro" id="IPR020845">
    <property type="entry name" value="AMP-binding_CS"/>
</dbReference>
<dbReference type="InterPro" id="IPR036736">
    <property type="entry name" value="ACP-like_sf"/>
</dbReference>
<dbReference type="InterPro" id="IPR045851">
    <property type="entry name" value="AMP-bd_C_sf"/>
</dbReference>
<dbReference type="Gene3D" id="3.30.300.30">
    <property type="match status" value="1"/>
</dbReference>
<dbReference type="PANTHER" id="PTHR45527:SF1">
    <property type="entry name" value="FATTY ACID SYNTHASE"/>
    <property type="match status" value="1"/>
</dbReference>
<reference evidence="4" key="1">
    <citation type="submission" date="2024-07" db="EMBL/GenBank/DDBJ databases">
        <title>Complete genome sequences of cellulolytic bacteria, Kitasatospora sp. CMC57 and Streptomyces sp. CMC78, isolated from Japanese agricultural soil.</title>
        <authorList>
            <person name="Hashimoto T."/>
            <person name="Ito M."/>
            <person name="Iwamoto M."/>
            <person name="Fukahori D."/>
            <person name="Shoda T."/>
            <person name="Sakoda M."/>
            <person name="Morohoshi T."/>
            <person name="Mitsuboshi M."/>
            <person name="Nishizawa T."/>
        </authorList>
    </citation>
    <scope>NUCLEOTIDE SEQUENCE</scope>
    <source>
        <strain evidence="4">CMC57</strain>
    </source>
</reference>
<dbReference type="InterPro" id="IPR020806">
    <property type="entry name" value="PKS_PP-bd"/>
</dbReference>
<dbReference type="PROSITE" id="PS00455">
    <property type="entry name" value="AMP_BINDING"/>
    <property type="match status" value="1"/>
</dbReference>
<dbReference type="Pfam" id="PF13193">
    <property type="entry name" value="AMP-binding_C"/>
    <property type="match status" value="1"/>
</dbReference>
<dbReference type="Gene3D" id="1.10.1200.10">
    <property type="entry name" value="ACP-like"/>
    <property type="match status" value="1"/>
</dbReference>
<dbReference type="GO" id="GO:0031177">
    <property type="term" value="F:phosphopantetheine binding"/>
    <property type="evidence" value="ECO:0007669"/>
    <property type="project" value="InterPro"/>
</dbReference>
<dbReference type="EMBL" id="AP035881">
    <property type="protein sequence ID" value="BFP48370.1"/>
    <property type="molecule type" value="Genomic_DNA"/>
</dbReference>
<dbReference type="PANTHER" id="PTHR45527">
    <property type="entry name" value="NONRIBOSOMAL PEPTIDE SYNTHETASE"/>
    <property type="match status" value="1"/>
</dbReference>
<dbReference type="InterPro" id="IPR025110">
    <property type="entry name" value="AMP-bd_C"/>
</dbReference>
<evidence type="ECO:0000256" key="1">
    <source>
        <dbReference type="ARBA" id="ARBA00022450"/>
    </source>
</evidence>
<dbReference type="AlphaFoldDB" id="A0AB33KAF0"/>
<dbReference type="GO" id="GO:0044550">
    <property type="term" value="P:secondary metabolite biosynthetic process"/>
    <property type="evidence" value="ECO:0007669"/>
    <property type="project" value="TreeGrafter"/>
</dbReference>
<dbReference type="CDD" id="cd05930">
    <property type="entry name" value="A_NRPS"/>
    <property type="match status" value="1"/>
</dbReference>
<keyword evidence="1" id="KW-0596">Phosphopantetheine</keyword>
<dbReference type="GO" id="GO:0005737">
    <property type="term" value="C:cytoplasm"/>
    <property type="evidence" value="ECO:0007669"/>
    <property type="project" value="TreeGrafter"/>
</dbReference>
<dbReference type="SUPFAM" id="SSF47336">
    <property type="entry name" value="ACP-like"/>
    <property type="match status" value="1"/>
</dbReference>
<dbReference type="InterPro" id="IPR042099">
    <property type="entry name" value="ANL_N_sf"/>
</dbReference>
<dbReference type="RefSeq" id="WP_407990606.1">
    <property type="nucleotide sequence ID" value="NZ_AP035881.2"/>
</dbReference>
<dbReference type="InterPro" id="IPR000873">
    <property type="entry name" value="AMP-dep_synth/lig_dom"/>
</dbReference>
<dbReference type="GO" id="GO:0043041">
    <property type="term" value="P:amino acid activation for nonribosomal peptide biosynthetic process"/>
    <property type="evidence" value="ECO:0007669"/>
    <property type="project" value="TreeGrafter"/>
</dbReference>
<gene>
    <name evidence="4" type="ORF">KCMC57_47380</name>
</gene>
<keyword evidence="2" id="KW-0597">Phosphoprotein</keyword>
<dbReference type="NCBIfam" id="TIGR01733">
    <property type="entry name" value="AA-adenyl-dom"/>
    <property type="match status" value="1"/>
</dbReference>
<evidence type="ECO:0000259" key="3">
    <source>
        <dbReference type="PROSITE" id="PS50075"/>
    </source>
</evidence>
<organism evidence="4">
    <name type="scientific">Kitasatospora sp. CMC57</name>
    <dbReference type="NCBI Taxonomy" id="3231513"/>
    <lineage>
        <taxon>Bacteria</taxon>
        <taxon>Bacillati</taxon>
        <taxon>Actinomycetota</taxon>
        <taxon>Actinomycetes</taxon>
        <taxon>Kitasatosporales</taxon>
        <taxon>Streptomycetaceae</taxon>
        <taxon>Kitasatospora</taxon>
    </lineage>
</organism>
<dbReference type="GO" id="GO:0017000">
    <property type="term" value="P:antibiotic biosynthetic process"/>
    <property type="evidence" value="ECO:0007669"/>
    <property type="project" value="UniProtKB-ARBA"/>
</dbReference>
<dbReference type="InterPro" id="IPR010071">
    <property type="entry name" value="AA_adenyl_dom"/>
</dbReference>
<sequence>MQDSLNERTVLRLLRAVVEAQPDATAIECGDRRLTYGQLWSAAAVVAGRIRRAEGYRNGALVGLLFDRGTEGIVAQLGCWLAGAAYLPLDPALPDGRIGSILRDARPLAVLAQDGPATRVPAGVPVLDGAGDVPAEEPTAEFEPAELAYVIYTSGSTGTPKGVEVGHPGLANLVAWHLAAYGAGPGARVGAFAGLGFDATVWEVWAALAGGATLVLPTELMLVDSAVIAGFIEDSAITHCFLSTPLAEQLFALPTPPAGLAVLLTGGDRLRLTPPADFPAAVHNHYGPTEATVVTTASGDLRRRTAEGTPVIGRAITGAKVRLVDEDGAEVTEPGLPGELLIGGEVLALGYRHDPGLTARKFAVDGDGNRWYASGDTCRWTAGGELEFVERRDAQVSIRGHRVEPAEIEQGMLAVAGVEQAAVVHLADQDGGSLRAFFSGRAEPSEVRAELTRRLPAYMLPAGLVRLDALPLTPNGKIDRTALLAAPAEEAQSAPAGHASPDSTEGRIAAIWGELTGSLPGPRDSFFEIGGHSLIAARAVSRTREQFGIKIGLQTIFNHPVLADFSARVDEAVRSAQ</sequence>
<dbReference type="PROSITE" id="PS50075">
    <property type="entry name" value="CARRIER"/>
    <property type="match status" value="1"/>
</dbReference>